<dbReference type="GO" id="GO:0061630">
    <property type="term" value="F:ubiquitin protein ligase activity"/>
    <property type="evidence" value="ECO:0007669"/>
    <property type="project" value="TreeGrafter"/>
</dbReference>
<evidence type="ECO:0000313" key="3">
    <source>
        <dbReference type="Proteomes" id="UP001153714"/>
    </source>
</evidence>
<accession>A0A9N9N4D5</accession>
<evidence type="ECO:0000313" key="2">
    <source>
        <dbReference type="EMBL" id="CAG9782000.1"/>
    </source>
</evidence>
<dbReference type="PANTHER" id="PTHR45943">
    <property type="entry name" value="E3 UBIQUITIN-PROTEIN LIGASE MYCBP2"/>
    <property type="match status" value="1"/>
</dbReference>
<keyword evidence="3" id="KW-1185">Reference proteome</keyword>
<sequence length="449" mass="49640">MDAIFEKVGSAYESVSTERQFLSDFVVANEKSAGGRLARWLSPASFVEPDNCELKPPSTPARPASRVNLPVIIRDQYGEPVVAPALKVEVVVQRIEDVSSRSGGLPQDGTYCNLPNVPYQPTFRDNMCFHAITMMKAFQHLSFEELRLASGSWGESAEGDGFGTAGRVPAERLPVRAQPDGTYLAAWTPRAPGSYVFRCTLDDHPAPKDVTVDMNEDPSVEVEEQEVQTGGSGCPSSMPASKVRKFCARYSAGLRVRASPSLQAEEVGRVPLAANLAYVEEVVNKDGTWVRLSEESVRAYTDNCTEVAWCLQHNRHLDRTLLVPVEQCASPQSEYTGLWSGYGDAQGDMQSWTQEDDIDIVTSEISPFDRRYPSGSHSDLLNEGDPSSFPYVYGLEPSKRSRIMRSESTSMPTPRRVRRSNGNSEDFWSPVKHRSSDNVRDSNIILEAS</sequence>
<dbReference type="GO" id="GO:0005634">
    <property type="term" value="C:nucleus"/>
    <property type="evidence" value="ECO:0007669"/>
    <property type="project" value="TreeGrafter"/>
</dbReference>
<dbReference type="AlphaFoldDB" id="A0A9N9N4D5"/>
<dbReference type="EMBL" id="OU893332">
    <property type="protein sequence ID" value="CAG9782000.1"/>
    <property type="molecule type" value="Genomic_DNA"/>
</dbReference>
<dbReference type="GO" id="GO:0007411">
    <property type="term" value="P:axon guidance"/>
    <property type="evidence" value="ECO:0007669"/>
    <property type="project" value="TreeGrafter"/>
</dbReference>
<dbReference type="GO" id="GO:0005886">
    <property type="term" value="C:plasma membrane"/>
    <property type="evidence" value="ECO:0007669"/>
    <property type="project" value="TreeGrafter"/>
</dbReference>
<gene>
    <name evidence="2" type="ORF">DIATSA_LOCUS299</name>
</gene>
<protein>
    <submittedName>
        <fullName evidence="2">Uncharacterized protein</fullName>
    </submittedName>
</protein>
<name>A0A9N9N4D5_9NEOP</name>
<organism evidence="2 3">
    <name type="scientific">Diatraea saccharalis</name>
    <name type="common">sugarcane borer</name>
    <dbReference type="NCBI Taxonomy" id="40085"/>
    <lineage>
        <taxon>Eukaryota</taxon>
        <taxon>Metazoa</taxon>
        <taxon>Ecdysozoa</taxon>
        <taxon>Arthropoda</taxon>
        <taxon>Hexapoda</taxon>
        <taxon>Insecta</taxon>
        <taxon>Pterygota</taxon>
        <taxon>Neoptera</taxon>
        <taxon>Endopterygota</taxon>
        <taxon>Lepidoptera</taxon>
        <taxon>Glossata</taxon>
        <taxon>Ditrysia</taxon>
        <taxon>Pyraloidea</taxon>
        <taxon>Crambidae</taxon>
        <taxon>Crambinae</taxon>
        <taxon>Diatraea</taxon>
    </lineage>
</organism>
<feature type="region of interest" description="Disordered" evidence="1">
    <location>
        <begin position="402"/>
        <end position="442"/>
    </location>
</feature>
<proteinExistence type="predicted"/>
<reference evidence="2" key="2">
    <citation type="submission" date="2022-10" db="EMBL/GenBank/DDBJ databases">
        <authorList>
            <consortium name="ENA_rothamsted_submissions"/>
            <consortium name="culmorum"/>
            <person name="King R."/>
        </authorList>
    </citation>
    <scope>NUCLEOTIDE SEQUENCE</scope>
</reference>
<dbReference type="GO" id="GO:0008582">
    <property type="term" value="P:regulation of synaptic assembly at neuromuscular junction"/>
    <property type="evidence" value="ECO:0007669"/>
    <property type="project" value="TreeGrafter"/>
</dbReference>
<dbReference type="PANTHER" id="PTHR45943:SF1">
    <property type="entry name" value="E3 UBIQUITIN-PROTEIN LIGASE MYCBP2"/>
    <property type="match status" value="1"/>
</dbReference>
<dbReference type="OrthoDB" id="7428649at2759"/>
<evidence type="ECO:0000256" key="1">
    <source>
        <dbReference type="SAM" id="MobiDB-lite"/>
    </source>
</evidence>
<reference evidence="2" key="1">
    <citation type="submission" date="2021-12" db="EMBL/GenBank/DDBJ databases">
        <authorList>
            <person name="King R."/>
        </authorList>
    </citation>
    <scope>NUCLEOTIDE SEQUENCE</scope>
</reference>
<dbReference type="Proteomes" id="UP001153714">
    <property type="component" value="Chromosome 1"/>
</dbReference>